<dbReference type="PANTHER" id="PTHR13382">
    <property type="entry name" value="MITOCHONDRIAL ATP SYNTHASE COUPLING FACTOR B"/>
    <property type="match status" value="1"/>
</dbReference>
<proteinExistence type="predicted"/>
<organism evidence="2 3">
    <name type="scientific">Ambrosia artemisiifolia</name>
    <name type="common">Common ragweed</name>
    <dbReference type="NCBI Taxonomy" id="4212"/>
    <lineage>
        <taxon>Eukaryota</taxon>
        <taxon>Viridiplantae</taxon>
        <taxon>Streptophyta</taxon>
        <taxon>Embryophyta</taxon>
        <taxon>Tracheophyta</taxon>
        <taxon>Spermatophyta</taxon>
        <taxon>Magnoliopsida</taxon>
        <taxon>eudicotyledons</taxon>
        <taxon>Gunneridae</taxon>
        <taxon>Pentapetalae</taxon>
        <taxon>asterids</taxon>
        <taxon>campanulids</taxon>
        <taxon>Asterales</taxon>
        <taxon>Asteraceae</taxon>
        <taxon>Asteroideae</taxon>
        <taxon>Heliantheae alliance</taxon>
        <taxon>Heliantheae</taxon>
        <taxon>Ambrosia</taxon>
    </lineage>
</organism>
<dbReference type="PANTHER" id="PTHR13382:SF20">
    <property type="entry name" value="F-BOX PROTEIN SKIP14-LIKE"/>
    <property type="match status" value="1"/>
</dbReference>
<feature type="domain" description="F-box" evidence="1">
    <location>
        <begin position="144"/>
        <end position="184"/>
    </location>
</feature>
<keyword evidence="3" id="KW-1185">Reference proteome</keyword>
<evidence type="ECO:0000313" key="2">
    <source>
        <dbReference type="EMBL" id="KAI7730740.1"/>
    </source>
</evidence>
<evidence type="ECO:0000313" key="3">
    <source>
        <dbReference type="Proteomes" id="UP001206925"/>
    </source>
</evidence>
<dbReference type="Proteomes" id="UP001206925">
    <property type="component" value="Unassembled WGS sequence"/>
</dbReference>
<dbReference type="AlphaFoldDB" id="A0AAD5BWK1"/>
<evidence type="ECO:0000259" key="1">
    <source>
        <dbReference type="PROSITE" id="PS50181"/>
    </source>
</evidence>
<reference evidence="2" key="1">
    <citation type="submission" date="2022-06" db="EMBL/GenBank/DDBJ databases">
        <title>Uncovering the hologenomic basis of an extraordinary plant invasion.</title>
        <authorList>
            <person name="Bieker V.C."/>
            <person name="Martin M.D."/>
            <person name="Gilbert T."/>
            <person name="Hodgins K."/>
            <person name="Battlay P."/>
            <person name="Petersen B."/>
            <person name="Wilson J."/>
        </authorList>
    </citation>
    <scope>NUCLEOTIDE SEQUENCE</scope>
    <source>
        <strain evidence="2">AA19_3_7</strain>
        <tissue evidence="2">Leaf</tissue>
    </source>
</reference>
<protein>
    <recommendedName>
        <fullName evidence="1">F-box domain-containing protein</fullName>
    </recommendedName>
</protein>
<dbReference type="InterPro" id="IPR036047">
    <property type="entry name" value="F-box-like_dom_sf"/>
</dbReference>
<dbReference type="SUPFAM" id="SSF81383">
    <property type="entry name" value="F-box domain"/>
    <property type="match status" value="1"/>
</dbReference>
<sequence length="470" mass="53375">MVDDLLCNLTVSCQDYVFSPIKISDWIDLCLMDNCKGYKDCKDLVFDDCLSLDLNREWKDDVISKLPSDPFEMNVNSECAMIRGWVQEIVDDEDIGYVEISERLIGDEIRLDDANGLFLFDEKSKKVADLIKKDGDGGDEVGEPHDALFYVLGYLGIRDLFSVERVCKSLRDGVRYDPLLWRNISIDQLVGESFNDDSLLRVTNRANGSLQTLSLVKCMKITDMGLKNVFQQNRGLMKLNVVGCNGISMEGLLNNIKSFGGGGIKRLRIGGLHSITMEQFQELSKLLSSNNQNKAGSLKPRFFHGAQLYLSLDDNRPIDIEACPKCHQLKQVYDCPAASCGGKHNNCRACTFCIPRCTSCGCCFNERSYIETFCLDLLCLDCLTRFLRFPDCEDEDIGIRRFHQHQHQQATYHFCLTHKLLDHHDGFLKDWEILEKRLIRAPVFPYCMLVDENVDACNILSGAEFARPKA</sequence>
<dbReference type="GO" id="GO:0005737">
    <property type="term" value="C:cytoplasm"/>
    <property type="evidence" value="ECO:0007669"/>
    <property type="project" value="TreeGrafter"/>
</dbReference>
<dbReference type="Gene3D" id="1.20.1280.50">
    <property type="match status" value="1"/>
</dbReference>
<dbReference type="InterPro" id="IPR050648">
    <property type="entry name" value="F-box_LRR-repeat"/>
</dbReference>
<dbReference type="PROSITE" id="PS50181">
    <property type="entry name" value="FBOX"/>
    <property type="match status" value="1"/>
</dbReference>
<accession>A0AAD5BWK1</accession>
<dbReference type="Gene3D" id="3.80.10.10">
    <property type="entry name" value="Ribonuclease Inhibitor"/>
    <property type="match status" value="1"/>
</dbReference>
<comment type="caution">
    <text evidence="2">The sequence shown here is derived from an EMBL/GenBank/DDBJ whole genome shotgun (WGS) entry which is preliminary data.</text>
</comment>
<dbReference type="EMBL" id="JAMZMK010010659">
    <property type="protein sequence ID" value="KAI7730740.1"/>
    <property type="molecule type" value="Genomic_DNA"/>
</dbReference>
<name>A0AAD5BWK1_AMBAR</name>
<dbReference type="InterPro" id="IPR032675">
    <property type="entry name" value="LRR_dom_sf"/>
</dbReference>
<dbReference type="InterPro" id="IPR001810">
    <property type="entry name" value="F-box_dom"/>
</dbReference>
<dbReference type="Pfam" id="PF12937">
    <property type="entry name" value="F-box-like"/>
    <property type="match status" value="1"/>
</dbReference>
<gene>
    <name evidence="2" type="ORF">M8C21_017485</name>
</gene>